<dbReference type="InterPro" id="IPR029442">
    <property type="entry name" value="GyrI-like"/>
</dbReference>
<keyword evidence="3" id="KW-1185">Reference proteome</keyword>
<dbReference type="InterPro" id="IPR023393">
    <property type="entry name" value="START-like_dom_sf"/>
</dbReference>
<dbReference type="InterPro" id="IPR011256">
    <property type="entry name" value="Reg_factor_effector_dom_sf"/>
</dbReference>
<dbReference type="SUPFAM" id="SSF55136">
    <property type="entry name" value="Probable bacterial effector-binding domain"/>
    <property type="match status" value="1"/>
</dbReference>
<dbReference type="InterPro" id="IPR010499">
    <property type="entry name" value="AraC_E-bd"/>
</dbReference>
<dbReference type="RefSeq" id="WP_121346544.1">
    <property type="nucleotide sequence ID" value="NZ_RBLG01000004.1"/>
</dbReference>
<dbReference type="Proteomes" id="UP000276282">
    <property type="component" value="Unassembled WGS sequence"/>
</dbReference>
<feature type="domain" description="AraC effector-binding" evidence="1">
    <location>
        <begin position="189"/>
        <end position="343"/>
    </location>
</feature>
<accession>A0A495P372</accession>
<dbReference type="EMBL" id="RBLG01000004">
    <property type="protein sequence ID" value="RKS45074.1"/>
    <property type="molecule type" value="Genomic_DNA"/>
</dbReference>
<dbReference type="OrthoDB" id="9807923at2"/>
<evidence type="ECO:0000259" key="1">
    <source>
        <dbReference type="SMART" id="SM00871"/>
    </source>
</evidence>
<dbReference type="AlphaFoldDB" id="A0A495P372"/>
<sequence>MKILKYLFFLLLIVIIAGAIYVATKDGNYQVEETAIINAPVPVVFNEVNNFKNWEQWGPWMDDAEDMIISYPEKTIGKGASYSWKSEELGDGSIRNVKVIPESDIEQVLVFISPYGESTSNVYWDFVEVEEGTQVTWGIKGKQSFMEKLAFSFTDESFSEMIRPMYKEGLEKLNTVVLEKMSSYSVNVDGVTTHGGGFYMYTTTATKISQIQTKMQKMFADVSLYMEKNNISTMGNPFVLYNQWDEQNNSAIYSTGFFTPSLIITPTESTVLNGMMPVQKVIKTTLKGDYKNLKEAWETAYKYAQENNLPVNPDSPAFEVYSIGPDKSPNPATWVTEIYIPLLEAEEQPTL</sequence>
<organism evidence="2 3">
    <name type="scientific">Gillisia mitskevichiae</name>
    <dbReference type="NCBI Taxonomy" id="270921"/>
    <lineage>
        <taxon>Bacteria</taxon>
        <taxon>Pseudomonadati</taxon>
        <taxon>Bacteroidota</taxon>
        <taxon>Flavobacteriia</taxon>
        <taxon>Flavobacteriales</taxon>
        <taxon>Flavobacteriaceae</taxon>
        <taxon>Gillisia</taxon>
    </lineage>
</organism>
<dbReference type="SUPFAM" id="SSF55961">
    <property type="entry name" value="Bet v1-like"/>
    <property type="match status" value="1"/>
</dbReference>
<gene>
    <name evidence="2" type="ORF">BC962_2749</name>
</gene>
<dbReference type="Pfam" id="PF06445">
    <property type="entry name" value="GyrI-like"/>
    <property type="match status" value="1"/>
</dbReference>
<protein>
    <submittedName>
        <fullName evidence="2">GyrI-like small molecule binding protein</fullName>
    </submittedName>
</protein>
<comment type="caution">
    <text evidence="2">The sequence shown here is derived from an EMBL/GenBank/DDBJ whole genome shotgun (WGS) entry which is preliminary data.</text>
</comment>
<dbReference type="Gene3D" id="3.30.530.20">
    <property type="match status" value="1"/>
</dbReference>
<evidence type="ECO:0000313" key="2">
    <source>
        <dbReference type="EMBL" id="RKS45074.1"/>
    </source>
</evidence>
<dbReference type="Gene3D" id="3.20.80.10">
    <property type="entry name" value="Regulatory factor, effector binding domain"/>
    <property type="match status" value="1"/>
</dbReference>
<name>A0A495P372_9FLAO</name>
<dbReference type="CDD" id="cd07818">
    <property type="entry name" value="SRPBCC_1"/>
    <property type="match status" value="1"/>
</dbReference>
<reference evidence="2 3" key="1">
    <citation type="submission" date="2018-10" db="EMBL/GenBank/DDBJ databases">
        <title>Genomic Encyclopedia of Archaeal and Bacterial Type Strains, Phase II (KMG-II): from individual species to whole genera.</title>
        <authorList>
            <person name="Goeker M."/>
        </authorList>
    </citation>
    <scope>NUCLEOTIDE SEQUENCE [LARGE SCALE GENOMIC DNA]</scope>
    <source>
        <strain evidence="2 3">DSM 19839</strain>
    </source>
</reference>
<evidence type="ECO:0000313" key="3">
    <source>
        <dbReference type="Proteomes" id="UP000276282"/>
    </source>
</evidence>
<dbReference type="SMART" id="SM00871">
    <property type="entry name" value="AraC_E_bind"/>
    <property type="match status" value="1"/>
</dbReference>
<proteinExistence type="predicted"/>